<feature type="compositionally biased region" description="Basic and acidic residues" evidence="1">
    <location>
        <begin position="117"/>
        <end position="129"/>
    </location>
</feature>
<keyword evidence="2" id="KW-1133">Transmembrane helix</keyword>
<proteinExistence type="predicted"/>
<dbReference type="InterPro" id="IPR049806">
    <property type="entry name" value="MasK-like_C"/>
</dbReference>
<name>A0A9X7UWK4_9GAMM</name>
<evidence type="ECO:0000256" key="2">
    <source>
        <dbReference type="SAM" id="Phobius"/>
    </source>
</evidence>
<dbReference type="KEGG" id="vcw:GJQ55_06890"/>
<protein>
    <submittedName>
        <fullName evidence="3">AgmX/PglI C-terminal domain-containing protein</fullName>
    </submittedName>
</protein>
<dbReference type="EMBL" id="CP046056">
    <property type="protein sequence ID" value="QQD24219.1"/>
    <property type="molecule type" value="Genomic_DNA"/>
</dbReference>
<feature type="transmembrane region" description="Helical" evidence="2">
    <location>
        <begin position="20"/>
        <end position="39"/>
    </location>
</feature>
<organism evidence="3 4">
    <name type="scientific">Venatoribacter cucullus</name>
    <dbReference type="NCBI Taxonomy" id="2661630"/>
    <lineage>
        <taxon>Bacteria</taxon>
        <taxon>Pseudomonadati</taxon>
        <taxon>Pseudomonadota</taxon>
        <taxon>Gammaproteobacteria</taxon>
        <taxon>Oceanospirillales</taxon>
        <taxon>Oceanospirillaceae</taxon>
        <taxon>Venatoribacter</taxon>
    </lineage>
</organism>
<accession>A0A9X7UWK4</accession>
<feature type="compositionally biased region" description="Basic and acidic residues" evidence="1">
    <location>
        <begin position="78"/>
        <end position="99"/>
    </location>
</feature>
<keyword evidence="2" id="KW-0472">Membrane</keyword>
<keyword evidence="2" id="KW-0812">Transmembrane</keyword>
<feature type="region of interest" description="Disordered" evidence="1">
    <location>
        <begin position="63"/>
        <end position="129"/>
    </location>
</feature>
<keyword evidence="4" id="KW-1185">Reference proteome</keyword>
<evidence type="ECO:0000256" key="1">
    <source>
        <dbReference type="SAM" id="MobiDB-lite"/>
    </source>
</evidence>
<reference evidence="3 4" key="1">
    <citation type="submission" date="2019-11" db="EMBL/GenBank/DDBJ databases">
        <title>Venatorbacter sp. nov. a predator of Campylobacter and other Gram-negative bacteria.</title>
        <authorList>
            <person name="Saeedi A."/>
            <person name="Cummings N.J."/>
            <person name="Connerton I.F."/>
            <person name="Connerton P.L."/>
        </authorList>
    </citation>
    <scope>NUCLEOTIDE SEQUENCE [LARGE SCALE GENOMIC DNA]</scope>
    <source>
        <strain evidence="3">XL5</strain>
    </source>
</reference>
<dbReference type="Proteomes" id="UP000596074">
    <property type="component" value="Chromosome"/>
</dbReference>
<dbReference type="RefSeq" id="WP_228344257.1">
    <property type="nucleotide sequence ID" value="NZ_CP046056.1"/>
</dbReference>
<dbReference type="NCBIfam" id="NF033768">
    <property type="entry name" value="myxo_SS_tail"/>
    <property type="match status" value="1"/>
</dbReference>
<evidence type="ECO:0000313" key="3">
    <source>
        <dbReference type="EMBL" id="QQD24219.1"/>
    </source>
</evidence>
<gene>
    <name evidence="3" type="ORF">GJQ55_06890</name>
</gene>
<sequence>MTLYYRTPELPWSDSADKRRFGVILVLLLALVLVPGLIIPRISLPQPDRAELEKLPPQLARVLERKKAEPPKPVTPPPEEKKPAPEPEPKPVPEVKPEPPKPQPKPKAEPKVQATQEQREQAREKARERFGGEALSALQSLRSKVPVQELNTASRNLSNAGQQATDVGSVVDRNAVARTSGGVDTSQLTQATVGEQLQDRQLTAVELTAEQQQAVAESRVRTQEELRTVIEEHRIHFDRQFRMALRRNPALAGSVTLKAEIQPDGKVSSCSVSSSELKDDDLHKRLLMQCRRMDFGSKPVEVAVTEFPIRFVP</sequence>
<dbReference type="AlphaFoldDB" id="A0A9X7UWK4"/>
<evidence type="ECO:0000313" key="4">
    <source>
        <dbReference type="Proteomes" id="UP000596074"/>
    </source>
</evidence>